<organism evidence="3 4">
    <name type="scientific">Peptoclostridium litorale DSM 5388</name>
    <dbReference type="NCBI Taxonomy" id="1121324"/>
    <lineage>
        <taxon>Bacteria</taxon>
        <taxon>Bacillati</taxon>
        <taxon>Bacillota</taxon>
        <taxon>Clostridia</taxon>
        <taxon>Peptostreptococcales</taxon>
        <taxon>Peptoclostridiaceae</taxon>
        <taxon>Peptoclostridium</taxon>
    </lineage>
</organism>
<proteinExistence type="predicted"/>
<dbReference type="EMBL" id="JJMM01000011">
    <property type="protein sequence ID" value="KDR95047.1"/>
    <property type="molecule type" value="Genomic_DNA"/>
</dbReference>
<dbReference type="OrthoDB" id="9761531at2"/>
<protein>
    <submittedName>
        <fullName evidence="3">ComE operon protein 3</fullName>
    </submittedName>
</protein>
<dbReference type="STRING" id="1121324.CLIT_11c00760"/>
<dbReference type="eggNOG" id="COG2333">
    <property type="taxonomic scope" value="Bacteria"/>
</dbReference>
<evidence type="ECO:0000313" key="3">
    <source>
        <dbReference type="EMBL" id="KDR95047.1"/>
    </source>
</evidence>
<dbReference type="PANTHER" id="PTHR30619">
    <property type="entry name" value="DNA INTERNALIZATION/COMPETENCE PROTEIN COMEC/REC2"/>
    <property type="match status" value="1"/>
</dbReference>
<dbReference type="PROSITE" id="PS51257">
    <property type="entry name" value="PROKAR_LIPOPROTEIN"/>
    <property type="match status" value="1"/>
</dbReference>
<dbReference type="InterPro" id="IPR036866">
    <property type="entry name" value="RibonucZ/Hydroxyglut_hydro"/>
</dbReference>
<dbReference type="CDD" id="cd07731">
    <property type="entry name" value="ComA-like_MBL-fold"/>
    <property type="match status" value="1"/>
</dbReference>
<dbReference type="PANTHER" id="PTHR30619:SF7">
    <property type="entry name" value="BETA-LACTAMASE DOMAIN PROTEIN"/>
    <property type="match status" value="1"/>
</dbReference>
<evidence type="ECO:0000259" key="2">
    <source>
        <dbReference type="SMART" id="SM00849"/>
    </source>
</evidence>
<feature type="domain" description="Metallo-beta-lactamase" evidence="2">
    <location>
        <begin position="45"/>
        <end position="240"/>
    </location>
</feature>
<dbReference type="Proteomes" id="UP000027946">
    <property type="component" value="Unassembled WGS sequence"/>
</dbReference>
<dbReference type="Gene3D" id="3.60.15.10">
    <property type="entry name" value="Ribonuclease Z/Hydroxyacylglutathione hydrolase-like"/>
    <property type="match status" value="1"/>
</dbReference>
<evidence type="ECO:0000313" key="4">
    <source>
        <dbReference type="Proteomes" id="UP000027946"/>
    </source>
</evidence>
<feature type="chain" id="PRO_5039508482" evidence="1">
    <location>
        <begin position="26"/>
        <end position="296"/>
    </location>
</feature>
<dbReference type="InterPro" id="IPR052159">
    <property type="entry name" value="Competence_DNA_uptake"/>
</dbReference>
<dbReference type="SMART" id="SM00849">
    <property type="entry name" value="Lactamase_B"/>
    <property type="match status" value="1"/>
</dbReference>
<comment type="caution">
    <text evidence="3">The sequence shown here is derived from an EMBL/GenBank/DDBJ whole genome shotgun (WGS) entry which is preliminary data.</text>
</comment>
<dbReference type="InterPro" id="IPR035681">
    <property type="entry name" value="ComA-like_MBL"/>
</dbReference>
<name>A0A069RLH0_PEPLI</name>
<accession>A0A069RLH0</accession>
<evidence type="ECO:0000256" key="1">
    <source>
        <dbReference type="SAM" id="SignalP"/>
    </source>
</evidence>
<dbReference type="AlphaFoldDB" id="A0A069RLH0"/>
<dbReference type="RefSeq" id="WP_052636121.1">
    <property type="nucleotide sequence ID" value="NZ_FSRH01000002.1"/>
</dbReference>
<sequence>MKKFTYKIKLIFITISILMTLASCAPSNEANSPANLSVHFIDVGQGDSTLILAPQGEAMLIDAGNNGVGDDVIAYMKNQGVEKLDVLVGTHPDADHIGGLDTVIYEYDIESFYMPRKAHTTKTFKDVLLAAKEKGLNIKEAKIGEKFILGEDVKCEILNPVKEYGDDNNLWSVVVRIEYGKRSLLFMGDAEIENESDMLEYGAYVDSDVIKLGHHGSSTSSSESFIKAVSPDAAVVSCKMENSYGHPHRETLELLEKEGIELYRTDEQGSVVFYCDKNRIWSDMNPGSYEYYGEMK</sequence>
<gene>
    <name evidence="3" type="primary">comEC</name>
    <name evidence="3" type="ORF">CLIT_11c00760</name>
</gene>
<feature type="signal peptide" evidence="1">
    <location>
        <begin position="1"/>
        <end position="25"/>
    </location>
</feature>
<keyword evidence="4" id="KW-1185">Reference proteome</keyword>
<reference evidence="3 4" key="1">
    <citation type="submission" date="2014-03" db="EMBL/GenBank/DDBJ databases">
        <title>Genome sequence of Clostridium litorale W6, DSM 5388.</title>
        <authorList>
            <person name="Poehlein A."/>
            <person name="Jagirdar A."/>
            <person name="Khonsari B."/>
            <person name="Chibani C.M."/>
            <person name="Gutierrez Gutierrez D.A."/>
            <person name="Davydova E."/>
            <person name="Alghaithi H.S."/>
            <person name="Nair K.P."/>
            <person name="Dhamotharan K."/>
            <person name="Chandran L."/>
            <person name="G W."/>
            <person name="Daniel R."/>
        </authorList>
    </citation>
    <scope>NUCLEOTIDE SEQUENCE [LARGE SCALE GENOMIC DNA]</scope>
    <source>
        <strain evidence="3 4">W6</strain>
    </source>
</reference>
<dbReference type="InterPro" id="IPR001279">
    <property type="entry name" value="Metallo-B-lactamas"/>
</dbReference>
<dbReference type="Pfam" id="PF00753">
    <property type="entry name" value="Lactamase_B"/>
    <property type="match status" value="1"/>
</dbReference>
<keyword evidence="1" id="KW-0732">Signal</keyword>
<dbReference type="SUPFAM" id="SSF56281">
    <property type="entry name" value="Metallo-hydrolase/oxidoreductase"/>
    <property type="match status" value="1"/>
</dbReference>